<keyword evidence="3" id="KW-1185">Reference proteome</keyword>
<organism evidence="2 3">
    <name type="scientific">Paramuricea clavata</name>
    <name type="common">Red gorgonian</name>
    <name type="synonym">Violescent sea-whip</name>
    <dbReference type="NCBI Taxonomy" id="317549"/>
    <lineage>
        <taxon>Eukaryota</taxon>
        <taxon>Metazoa</taxon>
        <taxon>Cnidaria</taxon>
        <taxon>Anthozoa</taxon>
        <taxon>Octocorallia</taxon>
        <taxon>Malacalcyonacea</taxon>
        <taxon>Plexauridae</taxon>
        <taxon>Paramuricea</taxon>
    </lineage>
</organism>
<protein>
    <recommendedName>
        <fullName evidence="1">Reverse transcriptase domain-containing protein</fullName>
    </recommendedName>
</protein>
<dbReference type="AlphaFoldDB" id="A0A7D9JHC1"/>
<evidence type="ECO:0000259" key="1">
    <source>
        <dbReference type="Pfam" id="PF00078"/>
    </source>
</evidence>
<dbReference type="PANTHER" id="PTHR47510">
    <property type="entry name" value="REVERSE TRANSCRIPTASE DOMAIN-CONTAINING PROTEIN"/>
    <property type="match status" value="1"/>
</dbReference>
<dbReference type="InterPro" id="IPR000477">
    <property type="entry name" value="RT_dom"/>
</dbReference>
<feature type="domain" description="Reverse transcriptase" evidence="1">
    <location>
        <begin position="159"/>
        <end position="302"/>
    </location>
</feature>
<evidence type="ECO:0000313" key="3">
    <source>
        <dbReference type="Proteomes" id="UP001152795"/>
    </source>
</evidence>
<dbReference type="Proteomes" id="UP001152795">
    <property type="component" value="Unassembled WGS sequence"/>
</dbReference>
<dbReference type="OrthoDB" id="5975077at2759"/>
<reference evidence="2" key="1">
    <citation type="submission" date="2020-04" db="EMBL/GenBank/DDBJ databases">
        <authorList>
            <person name="Alioto T."/>
            <person name="Alioto T."/>
            <person name="Gomez Garrido J."/>
        </authorList>
    </citation>
    <scope>NUCLEOTIDE SEQUENCE</scope>
    <source>
        <strain evidence="2">A484AB</strain>
    </source>
</reference>
<sequence length="397" mass="44854">MIPAKRANLRPQKTTIKVRDKRPSNVASLGRFLLNIPWENILSSLRYSDDKLTTFTEIINYGLNTIMPERSIEVSPNDRPWMTSHLKRLILQRQKAFALGNNFMFKLLRNKVNRERKRCRAISVFKASGPDELPNWVLKSFSDILAPAITDIFNASFRKCKPTVVNWIADFLRGRTQRVKINSVYSNFLQVPAGIPQGTKIGPWLFLAIINYLCITKSPTSNLWKFADDTSVSEVIPKDGVSSLPDKVDEVNKWSNDNKFQLNPGKCKELRINFTTQPFTEVPLNINGKPFEIVKSAKVLGMIVTNDLKWNKHKTATYLQEPLVETGLPPHFSMAIDKSTPHRDIDQAIILIIPSNGKRVAVPVDAPIVYHVSPDSGNVQSGNHDELAQQVVTVLSE</sequence>
<proteinExistence type="predicted"/>
<dbReference type="PANTHER" id="PTHR47510:SF3">
    <property type="entry name" value="ENDO_EXONUCLEASE_PHOSPHATASE DOMAIN-CONTAINING PROTEIN"/>
    <property type="match status" value="1"/>
</dbReference>
<dbReference type="EMBL" id="CACRXK020016049">
    <property type="protein sequence ID" value="CAB4029265.1"/>
    <property type="molecule type" value="Genomic_DNA"/>
</dbReference>
<accession>A0A7D9JHC1</accession>
<comment type="caution">
    <text evidence="2">The sequence shown here is derived from an EMBL/GenBank/DDBJ whole genome shotgun (WGS) entry which is preliminary data.</text>
</comment>
<name>A0A7D9JHC1_PARCT</name>
<evidence type="ECO:0000313" key="2">
    <source>
        <dbReference type="EMBL" id="CAB4029265.1"/>
    </source>
</evidence>
<gene>
    <name evidence="2" type="ORF">PACLA_8A053844</name>
</gene>
<dbReference type="Pfam" id="PF00078">
    <property type="entry name" value="RVT_1"/>
    <property type="match status" value="1"/>
</dbReference>